<protein>
    <submittedName>
        <fullName evidence="8">RagB/SusD family nutrient uptake outer membrane protein</fullName>
    </submittedName>
</protein>
<comment type="similarity">
    <text evidence="2">Belongs to the SusD family.</text>
</comment>
<reference evidence="8 9" key="1">
    <citation type="submission" date="2017-01" db="EMBL/GenBank/DDBJ databases">
        <title>A new Hymenobacter.</title>
        <authorList>
            <person name="Liang Y."/>
            <person name="Feng F."/>
        </authorList>
    </citation>
    <scope>NUCLEOTIDE SEQUENCE [LARGE SCALE GENOMIC DNA]</scope>
    <source>
        <strain evidence="8">MIMBbqt21</strain>
    </source>
</reference>
<dbReference type="SUPFAM" id="SSF48452">
    <property type="entry name" value="TPR-like"/>
    <property type="match status" value="1"/>
</dbReference>
<dbReference type="InterPro" id="IPR033985">
    <property type="entry name" value="SusD-like_N"/>
</dbReference>
<comment type="subcellular location">
    <subcellularLocation>
        <location evidence="1">Cell outer membrane</location>
    </subcellularLocation>
</comment>
<gene>
    <name evidence="8" type="ORF">BXP70_26120</name>
</gene>
<accession>A0A243W7R5</accession>
<dbReference type="RefSeq" id="WP_086597067.1">
    <property type="nucleotide sequence ID" value="NZ_MTSE01000031.1"/>
</dbReference>
<evidence type="ECO:0000259" key="6">
    <source>
        <dbReference type="Pfam" id="PF07980"/>
    </source>
</evidence>
<evidence type="ECO:0000256" key="1">
    <source>
        <dbReference type="ARBA" id="ARBA00004442"/>
    </source>
</evidence>
<keyword evidence="5" id="KW-0998">Cell outer membrane</keyword>
<evidence type="ECO:0000256" key="4">
    <source>
        <dbReference type="ARBA" id="ARBA00023136"/>
    </source>
</evidence>
<dbReference type="GO" id="GO:0009279">
    <property type="term" value="C:cell outer membrane"/>
    <property type="evidence" value="ECO:0007669"/>
    <property type="project" value="UniProtKB-SubCell"/>
</dbReference>
<evidence type="ECO:0000256" key="3">
    <source>
        <dbReference type="ARBA" id="ARBA00022729"/>
    </source>
</evidence>
<dbReference type="Proteomes" id="UP000194873">
    <property type="component" value="Unassembled WGS sequence"/>
</dbReference>
<evidence type="ECO:0000313" key="9">
    <source>
        <dbReference type="Proteomes" id="UP000194873"/>
    </source>
</evidence>
<keyword evidence="9" id="KW-1185">Reference proteome</keyword>
<sequence>MKPNILLAASFLALALGSCNKDFVEIPPQTAISSTTFYKTQDDFTQAVNGTYAGLRSLYSDAYVMGEMRSDNTHYVFKSGDRGGQNVQREQIADFLEDPTNTYIANKWNSCYNIIARVNQILAQIDAASFDEAAKSNLKGQALFLRAFAYYELVQYFGDVPLHLKPASTIEETALPKTAAADTYTQIITDAKDAAALLPLKATQEKGRVTNGSAKTLLGYVYLTQKQYASAETILREVVSSGQYALLPDYAAVYALANKNSAESVFEVQYQQGTQGLQSNFAYIFIPALTNTQPITSVTPSNNQLIGGWNTPADDLISSYEANDKRKDASIGYYTVSGVSYPYVKKYLHAHALYNNTDDNWPVYRYADVLLLLAESLNEQGKSADALPFLNQVRTRAGLAATTAAGQTALRDVIAHERRIELAFENKRWLDLVRTGKAIEVMTAYGAKVKANPQKYYYPTGSGALSQSYNVTQSRLRFPIPDREVILNPLLK</sequence>
<keyword evidence="4" id="KW-0472">Membrane</keyword>
<evidence type="ECO:0000313" key="8">
    <source>
        <dbReference type="EMBL" id="OUJ69789.1"/>
    </source>
</evidence>
<keyword evidence="3" id="KW-0732">Signal</keyword>
<feature type="domain" description="RagB/SusD" evidence="6">
    <location>
        <begin position="340"/>
        <end position="491"/>
    </location>
</feature>
<dbReference type="CDD" id="cd08977">
    <property type="entry name" value="SusD"/>
    <property type="match status" value="1"/>
</dbReference>
<dbReference type="AlphaFoldDB" id="A0A243W7R5"/>
<dbReference type="InterPro" id="IPR012944">
    <property type="entry name" value="SusD_RagB_dom"/>
</dbReference>
<dbReference type="PROSITE" id="PS51257">
    <property type="entry name" value="PROKAR_LIPOPROTEIN"/>
    <property type="match status" value="1"/>
</dbReference>
<organism evidence="8 9">
    <name type="scientific">Hymenobacter crusticola</name>
    <dbReference type="NCBI Taxonomy" id="1770526"/>
    <lineage>
        <taxon>Bacteria</taxon>
        <taxon>Pseudomonadati</taxon>
        <taxon>Bacteroidota</taxon>
        <taxon>Cytophagia</taxon>
        <taxon>Cytophagales</taxon>
        <taxon>Hymenobacteraceae</taxon>
        <taxon>Hymenobacter</taxon>
    </lineage>
</organism>
<dbReference type="OrthoDB" id="9792139at2"/>
<proteinExistence type="inferred from homology"/>
<dbReference type="Gene3D" id="1.25.40.390">
    <property type="match status" value="1"/>
</dbReference>
<dbReference type="Pfam" id="PF14322">
    <property type="entry name" value="SusD-like_3"/>
    <property type="match status" value="1"/>
</dbReference>
<feature type="domain" description="SusD-like N-terminal" evidence="7">
    <location>
        <begin position="43"/>
        <end position="223"/>
    </location>
</feature>
<evidence type="ECO:0000259" key="7">
    <source>
        <dbReference type="Pfam" id="PF14322"/>
    </source>
</evidence>
<evidence type="ECO:0000256" key="2">
    <source>
        <dbReference type="ARBA" id="ARBA00006275"/>
    </source>
</evidence>
<dbReference type="Pfam" id="PF07980">
    <property type="entry name" value="SusD_RagB"/>
    <property type="match status" value="1"/>
</dbReference>
<dbReference type="EMBL" id="MTSE01000031">
    <property type="protein sequence ID" value="OUJ69789.1"/>
    <property type="molecule type" value="Genomic_DNA"/>
</dbReference>
<comment type="caution">
    <text evidence="8">The sequence shown here is derived from an EMBL/GenBank/DDBJ whole genome shotgun (WGS) entry which is preliminary data.</text>
</comment>
<dbReference type="InterPro" id="IPR011990">
    <property type="entry name" value="TPR-like_helical_dom_sf"/>
</dbReference>
<name>A0A243W7R5_9BACT</name>
<evidence type="ECO:0000256" key="5">
    <source>
        <dbReference type="ARBA" id="ARBA00023237"/>
    </source>
</evidence>